<proteinExistence type="predicted"/>
<evidence type="ECO:0000313" key="2">
    <source>
        <dbReference type="Proteomes" id="UP000485058"/>
    </source>
</evidence>
<reference evidence="1 2" key="1">
    <citation type="submission" date="2020-02" db="EMBL/GenBank/DDBJ databases">
        <title>Draft genome sequence of Haematococcus lacustris strain NIES-144.</title>
        <authorList>
            <person name="Morimoto D."/>
            <person name="Nakagawa S."/>
            <person name="Yoshida T."/>
            <person name="Sawayama S."/>
        </authorList>
    </citation>
    <scope>NUCLEOTIDE SEQUENCE [LARGE SCALE GENOMIC DNA]</scope>
    <source>
        <strain evidence="1 2">NIES-144</strain>
    </source>
</reference>
<evidence type="ECO:0000313" key="1">
    <source>
        <dbReference type="EMBL" id="GFH32205.1"/>
    </source>
</evidence>
<sequence>AEHGITETARRIMAALDNMAKNALVSLHGHSAVAASH</sequence>
<name>A0A6A0AI40_HAELA</name>
<accession>A0A6A0AI40</accession>
<organism evidence="1 2">
    <name type="scientific">Haematococcus lacustris</name>
    <name type="common">Green alga</name>
    <name type="synonym">Haematococcus pluvialis</name>
    <dbReference type="NCBI Taxonomy" id="44745"/>
    <lineage>
        <taxon>Eukaryota</taxon>
        <taxon>Viridiplantae</taxon>
        <taxon>Chlorophyta</taxon>
        <taxon>core chlorophytes</taxon>
        <taxon>Chlorophyceae</taxon>
        <taxon>CS clade</taxon>
        <taxon>Chlamydomonadales</taxon>
        <taxon>Haematococcaceae</taxon>
        <taxon>Haematococcus</taxon>
    </lineage>
</organism>
<comment type="caution">
    <text evidence="1">The sequence shown here is derived from an EMBL/GenBank/DDBJ whole genome shotgun (WGS) entry which is preliminary data.</text>
</comment>
<dbReference type="EMBL" id="BLLF01006390">
    <property type="protein sequence ID" value="GFH32205.1"/>
    <property type="molecule type" value="Genomic_DNA"/>
</dbReference>
<protein>
    <submittedName>
        <fullName evidence="1">Uncharacterized protein</fullName>
    </submittedName>
</protein>
<feature type="non-terminal residue" evidence="1">
    <location>
        <position position="1"/>
    </location>
</feature>
<dbReference type="Proteomes" id="UP000485058">
    <property type="component" value="Unassembled WGS sequence"/>
</dbReference>
<keyword evidence="2" id="KW-1185">Reference proteome</keyword>
<gene>
    <name evidence="1" type="ORF">HaLaN_31387</name>
</gene>
<dbReference type="AlphaFoldDB" id="A0A6A0AI40"/>